<feature type="transmembrane region" description="Helical" evidence="9">
    <location>
        <begin position="35"/>
        <end position="51"/>
    </location>
</feature>
<dbReference type="PANTHER" id="PTHR23513">
    <property type="entry name" value="INTEGRAL MEMBRANE EFFLUX PROTEIN-RELATED"/>
    <property type="match status" value="1"/>
</dbReference>
<keyword evidence="3" id="KW-1003">Cell membrane</keyword>
<dbReference type="PANTHER" id="PTHR23513:SF9">
    <property type="entry name" value="ENTEROBACTIN EXPORTER ENTS"/>
    <property type="match status" value="1"/>
</dbReference>
<evidence type="ECO:0000256" key="3">
    <source>
        <dbReference type="ARBA" id="ARBA00022475"/>
    </source>
</evidence>
<dbReference type="Gene3D" id="1.20.1250.20">
    <property type="entry name" value="MFS general substrate transporter like domains"/>
    <property type="match status" value="2"/>
</dbReference>
<dbReference type="RefSeq" id="WP_209243955.1">
    <property type="nucleotide sequence ID" value="NZ_JADKMA010000386.1"/>
</dbReference>
<evidence type="ECO:0000259" key="10">
    <source>
        <dbReference type="PROSITE" id="PS50850"/>
    </source>
</evidence>
<evidence type="ECO:0000256" key="5">
    <source>
        <dbReference type="ARBA" id="ARBA00022989"/>
    </source>
</evidence>
<feature type="transmembrane region" description="Helical" evidence="9">
    <location>
        <begin position="279"/>
        <end position="299"/>
    </location>
</feature>
<keyword evidence="12" id="KW-1185">Reference proteome</keyword>
<comment type="caution">
    <text evidence="11">The sequence shown here is derived from an EMBL/GenBank/DDBJ whole genome shotgun (WGS) entry which is preliminary data.</text>
</comment>
<dbReference type="PROSITE" id="PS50850">
    <property type="entry name" value="MFS"/>
    <property type="match status" value="1"/>
</dbReference>
<feature type="domain" description="Major facilitator superfamily (MFS) profile" evidence="10">
    <location>
        <begin position="1"/>
        <end position="391"/>
    </location>
</feature>
<keyword evidence="6 9" id="KW-0472">Membrane</keyword>
<sequence>MLTSTLAGCVSGWVLTLTMPWFVFATTGSAGHAGIVVFAELAPFVVARFLAGPVVDRLGLRRTSWMAGVVETSSVVLIAVLVALDMLSFPMLLALVASMGAANGAGLLAKGFLAPAAAKYIGVDEGRAISLSSATLTVGRVFGPSLGALLAARQPVVGLAVVAVLAAVSASIIGLALPHGMEPGPAQMDEGEERQGYWRSLGEGVGYFRRDSLLVRLYVMLSLMAFLVAPMTSVFLPVWAKETTAGPGAIGALISTGAFASFLGSVVAVSVIERVRPSVILAVGFLLVVPQLLTLALGAPMWLVMVAWAVAGFVGAFPDPVIGKITHLWPSEEFRSRVRALGGAIATLGSALGSLVAGVFVDRFGLAVPLIAASVLYLLVTQGTVFRKDMRRLTPKIREDRPE</sequence>
<proteinExistence type="inferred from homology"/>
<keyword evidence="2" id="KW-0813">Transport</keyword>
<evidence type="ECO:0000256" key="6">
    <source>
        <dbReference type="ARBA" id="ARBA00023136"/>
    </source>
</evidence>
<comment type="subcellular location">
    <subcellularLocation>
        <location evidence="1">Cell inner membrane</location>
        <topology evidence="1">Multi-pass membrane protein</topology>
    </subcellularLocation>
</comment>
<gene>
    <name evidence="11" type="ORF">ITI46_34355</name>
</gene>
<keyword evidence="5 9" id="KW-1133">Transmembrane helix</keyword>
<keyword evidence="4 9" id="KW-0812">Transmembrane</keyword>
<evidence type="ECO:0000256" key="2">
    <source>
        <dbReference type="ARBA" id="ARBA00022448"/>
    </source>
</evidence>
<evidence type="ECO:0000256" key="4">
    <source>
        <dbReference type="ARBA" id="ARBA00022692"/>
    </source>
</evidence>
<evidence type="ECO:0000313" key="12">
    <source>
        <dbReference type="Proteomes" id="UP001519064"/>
    </source>
</evidence>
<feature type="transmembrane region" description="Helical" evidence="9">
    <location>
        <begin position="305"/>
        <end position="326"/>
    </location>
</feature>
<reference evidence="11 12" key="1">
    <citation type="submission" date="2020-11" db="EMBL/GenBank/DDBJ databases">
        <title>Streptomyces spirodelae sp. nov., isolated from duckweed.</title>
        <authorList>
            <person name="Saimee Y."/>
            <person name="Duangmal K."/>
        </authorList>
    </citation>
    <scope>NUCLEOTIDE SEQUENCE [LARGE SCALE GENOMIC DNA]</scope>
    <source>
        <strain evidence="11 12">S16-07</strain>
    </source>
</reference>
<feature type="transmembrane region" description="Helical" evidence="9">
    <location>
        <begin position="252"/>
        <end position="272"/>
    </location>
</feature>
<organism evidence="11 12">
    <name type="scientific">Streptomyces oryzae</name>
    <dbReference type="NCBI Taxonomy" id="1434886"/>
    <lineage>
        <taxon>Bacteria</taxon>
        <taxon>Bacillati</taxon>
        <taxon>Actinomycetota</taxon>
        <taxon>Actinomycetes</taxon>
        <taxon>Kitasatosporales</taxon>
        <taxon>Streptomycetaceae</taxon>
        <taxon>Streptomyces</taxon>
    </lineage>
</organism>
<evidence type="ECO:0000313" key="11">
    <source>
        <dbReference type="EMBL" id="MBO8196674.1"/>
    </source>
</evidence>
<feature type="transmembrane region" description="Helical" evidence="9">
    <location>
        <begin position="366"/>
        <end position="386"/>
    </location>
</feature>
<dbReference type="Pfam" id="PF07690">
    <property type="entry name" value="MFS_1"/>
    <property type="match status" value="1"/>
</dbReference>
<dbReference type="CDD" id="cd06173">
    <property type="entry name" value="MFS_MefA_like"/>
    <property type="match status" value="1"/>
</dbReference>
<evidence type="ECO:0000256" key="9">
    <source>
        <dbReference type="SAM" id="Phobius"/>
    </source>
</evidence>
<dbReference type="InterPro" id="IPR011701">
    <property type="entry name" value="MFS"/>
</dbReference>
<evidence type="ECO:0000256" key="8">
    <source>
        <dbReference type="ARBA" id="ARBA00040914"/>
    </source>
</evidence>
<evidence type="ECO:0000256" key="7">
    <source>
        <dbReference type="ARBA" id="ARBA00038075"/>
    </source>
</evidence>
<feature type="transmembrane region" description="Helical" evidence="9">
    <location>
        <begin position="338"/>
        <end position="360"/>
    </location>
</feature>
<dbReference type="Proteomes" id="UP001519064">
    <property type="component" value="Unassembled WGS sequence"/>
</dbReference>
<feature type="transmembrane region" description="Helical" evidence="9">
    <location>
        <begin position="217"/>
        <end position="240"/>
    </location>
</feature>
<dbReference type="EMBL" id="JADKMA010000386">
    <property type="protein sequence ID" value="MBO8196674.1"/>
    <property type="molecule type" value="Genomic_DNA"/>
</dbReference>
<accession>A0ABS3XMY6</accession>
<protein>
    <recommendedName>
        <fullName evidence="8">Multidrug efflux pump Tap</fullName>
    </recommendedName>
</protein>
<dbReference type="InterPro" id="IPR036259">
    <property type="entry name" value="MFS_trans_sf"/>
</dbReference>
<comment type="similarity">
    <text evidence="7">Belongs to the major facilitator superfamily. Drug:H(+) antiporter-3 (DHA3) (TC 2.A.1.21) family.</text>
</comment>
<feature type="transmembrane region" description="Helical" evidence="9">
    <location>
        <begin position="156"/>
        <end position="177"/>
    </location>
</feature>
<name>A0ABS3XMY6_9ACTN</name>
<dbReference type="SUPFAM" id="SSF103473">
    <property type="entry name" value="MFS general substrate transporter"/>
    <property type="match status" value="1"/>
</dbReference>
<dbReference type="InterPro" id="IPR020846">
    <property type="entry name" value="MFS_dom"/>
</dbReference>
<evidence type="ECO:0000256" key="1">
    <source>
        <dbReference type="ARBA" id="ARBA00004429"/>
    </source>
</evidence>